<protein>
    <submittedName>
        <fullName evidence="1">Uncharacterized protein</fullName>
    </submittedName>
</protein>
<gene>
    <name evidence="1" type="ORF">ENR64_25750</name>
</gene>
<name>A0A7C3PLU1_9CYAN</name>
<reference evidence="1" key="1">
    <citation type="journal article" date="2020" name="mSystems">
        <title>Genome- and Community-Level Interaction Insights into Carbon Utilization and Element Cycling Functions of Hydrothermarchaeota in Hydrothermal Sediment.</title>
        <authorList>
            <person name="Zhou Z."/>
            <person name="Liu Y."/>
            <person name="Xu W."/>
            <person name="Pan J."/>
            <person name="Luo Z.H."/>
            <person name="Li M."/>
        </authorList>
    </citation>
    <scope>NUCLEOTIDE SEQUENCE [LARGE SCALE GENOMIC DNA]</scope>
    <source>
        <strain evidence="1">SpSt-418</strain>
    </source>
</reference>
<proteinExistence type="predicted"/>
<comment type="caution">
    <text evidence="1">The sequence shown here is derived from an EMBL/GenBank/DDBJ whole genome shotgun (WGS) entry which is preliminary data.</text>
</comment>
<evidence type="ECO:0000313" key="1">
    <source>
        <dbReference type="EMBL" id="HFN01097.1"/>
    </source>
</evidence>
<dbReference type="Pfam" id="PF03682">
    <property type="entry name" value="UPF0158"/>
    <property type="match status" value="1"/>
</dbReference>
<sequence>MVLIVKLQDIVDEMDTLSDELHAYLNKQTGELVTISSEELQAAEEEDAIESYPEWQREAIQKAQEILDSDDYLSLPSKFDIHEYSIIERFCTEIEDAELSDELLFQIQGSGAFQRFKHAIYRYDIVDDWYRYRQKALEKIAIDWLEVNSISCTTNEE</sequence>
<dbReference type="AlphaFoldDB" id="A0A7C3PLU1"/>
<accession>A0A7C3PLU1</accession>
<organism evidence="1">
    <name type="scientific">Oscillatoriales cyanobacterium SpSt-418</name>
    <dbReference type="NCBI Taxonomy" id="2282169"/>
    <lineage>
        <taxon>Bacteria</taxon>
        <taxon>Bacillati</taxon>
        <taxon>Cyanobacteriota</taxon>
        <taxon>Cyanophyceae</taxon>
        <taxon>Oscillatoriophycideae</taxon>
        <taxon>Oscillatoriales</taxon>
    </lineage>
</organism>
<dbReference type="InterPro" id="IPR005361">
    <property type="entry name" value="UPF0158"/>
</dbReference>
<dbReference type="EMBL" id="DSRU01000371">
    <property type="protein sequence ID" value="HFN01097.1"/>
    <property type="molecule type" value="Genomic_DNA"/>
</dbReference>